<accession>A0ACB6ZUE9</accession>
<proteinExistence type="predicted"/>
<evidence type="ECO:0000313" key="1">
    <source>
        <dbReference type="EMBL" id="KAF9653425.1"/>
    </source>
</evidence>
<keyword evidence="2" id="KW-1185">Reference proteome</keyword>
<sequence>MTSIAWTWRRMDHAAPPLHASRIGVAWIHLQFSWSASWSPSRQFVYIPLLYSPTARTQVSLCISLSPSLRPKCHSSRADLFCGIS</sequence>
<organism evidence="1 2">
    <name type="scientific">Thelephora ganbajun</name>
    <name type="common">Ganba fungus</name>
    <dbReference type="NCBI Taxonomy" id="370292"/>
    <lineage>
        <taxon>Eukaryota</taxon>
        <taxon>Fungi</taxon>
        <taxon>Dikarya</taxon>
        <taxon>Basidiomycota</taxon>
        <taxon>Agaricomycotina</taxon>
        <taxon>Agaricomycetes</taxon>
        <taxon>Thelephorales</taxon>
        <taxon>Thelephoraceae</taxon>
        <taxon>Thelephora</taxon>
    </lineage>
</organism>
<gene>
    <name evidence="1" type="ORF">BDM02DRAFT_1923500</name>
</gene>
<dbReference type="Proteomes" id="UP000886501">
    <property type="component" value="Unassembled WGS sequence"/>
</dbReference>
<name>A0ACB6ZUE9_THEGA</name>
<reference evidence="1" key="1">
    <citation type="submission" date="2019-10" db="EMBL/GenBank/DDBJ databases">
        <authorList>
            <consortium name="DOE Joint Genome Institute"/>
            <person name="Kuo A."/>
            <person name="Miyauchi S."/>
            <person name="Kiss E."/>
            <person name="Drula E."/>
            <person name="Kohler A."/>
            <person name="Sanchez-Garcia M."/>
            <person name="Andreopoulos B."/>
            <person name="Barry K.W."/>
            <person name="Bonito G."/>
            <person name="Buee M."/>
            <person name="Carver A."/>
            <person name="Chen C."/>
            <person name="Cichocki N."/>
            <person name="Clum A."/>
            <person name="Culley D."/>
            <person name="Crous P.W."/>
            <person name="Fauchery L."/>
            <person name="Girlanda M."/>
            <person name="Hayes R."/>
            <person name="Keri Z."/>
            <person name="Labutti K."/>
            <person name="Lipzen A."/>
            <person name="Lombard V."/>
            <person name="Magnuson J."/>
            <person name="Maillard F."/>
            <person name="Morin E."/>
            <person name="Murat C."/>
            <person name="Nolan M."/>
            <person name="Ohm R."/>
            <person name="Pangilinan J."/>
            <person name="Pereira M."/>
            <person name="Perotto S."/>
            <person name="Peter M."/>
            <person name="Riley R."/>
            <person name="Sitrit Y."/>
            <person name="Stielow B."/>
            <person name="Szollosi G."/>
            <person name="Zifcakova L."/>
            <person name="Stursova M."/>
            <person name="Spatafora J.W."/>
            <person name="Tedersoo L."/>
            <person name="Vaario L.-M."/>
            <person name="Yamada A."/>
            <person name="Yan M."/>
            <person name="Wang P."/>
            <person name="Xu J."/>
            <person name="Bruns T."/>
            <person name="Baldrian P."/>
            <person name="Vilgalys R."/>
            <person name="Henrissat B."/>
            <person name="Grigoriev I.V."/>
            <person name="Hibbett D."/>
            <person name="Nagy L.G."/>
            <person name="Martin F.M."/>
        </authorList>
    </citation>
    <scope>NUCLEOTIDE SEQUENCE</scope>
    <source>
        <strain evidence="1">P2</strain>
    </source>
</reference>
<reference evidence="1" key="2">
    <citation type="journal article" date="2020" name="Nat. Commun.">
        <title>Large-scale genome sequencing of mycorrhizal fungi provides insights into the early evolution of symbiotic traits.</title>
        <authorList>
            <person name="Miyauchi S."/>
            <person name="Kiss E."/>
            <person name="Kuo A."/>
            <person name="Drula E."/>
            <person name="Kohler A."/>
            <person name="Sanchez-Garcia M."/>
            <person name="Morin E."/>
            <person name="Andreopoulos B."/>
            <person name="Barry K.W."/>
            <person name="Bonito G."/>
            <person name="Buee M."/>
            <person name="Carver A."/>
            <person name="Chen C."/>
            <person name="Cichocki N."/>
            <person name="Clum A."/>
            <person name="Culley D."/>
            <person name="Crous P.W."/>
            <person name="Fauchery L."/>
            <person name="Girlanda M."/>
            <person name="Hayes R.D."/>
            <person name="Keri Z."/>
            <person name="LaButti K."/>
            <person name="Lipzen A."/>
            <person name="Lombard V."/>
            <person name="Magnuson J."/>
            <person name="Maillard F."/>
            <person name="Murat C."/>
            <person name="Nolan M."/>
            <person name="Ohm R.A."/>
            <person name="Pangilinan J."/>
            <person name="Pereira M.F."/>
            <person name="Perotto S."/>
            <person name="Peter M."/>
            <person name="Pfister S."/>
            <person name="Riley R."/>
            <person name="Sitrit Y."/>
            <person name="Stielow J.B."/>
            <person name="Szollosi G."/>
            <person name="Zifcakova L."/>
            <person name="Stursova M."/>
            <person name="Spatafora J.W."/>
            <person name="Tedersoo L."/>
            <person name="Vaario L.M."/>
            <person name="Yamada A."/>
            <person name="Yan M."/>
            <person name="Wang P."/>
            <person name="Xu J."/>
            <person name="Bruns T."/>
            <person name="Baldrian P."/>
            <person name="Vilgalys R."/>
            <person name="Dunand C."/>
            <person name="Henrissat B."/>
            <person name="Grigoriev I.V."/>
            <person name="Hibbett D."/>
            <person name="Nagy L.G."/>
            <person name="Martin F.M."/>
        </authorList>
    </citation>
    <scope>NUCLEOTIDE SEQUENCE</scope>
    <source>
        <strain evidence="1">P2</strain>
    </source>
</reference>
<comment type="caution">
    <text evidence="1">The sequence shown here is derived from an EMBL/GenBank/DDBJ whole genome shotgun (WGS) entry which is preliminary data.</text>
</comment>
<protein>
    <submittedName>
        <fullName evidence="1">Uncharacterized protein</fullName>
    </submittedName>
</protein>
<evidence type="ECO:0000313" key="2">
    <source>
        <dbReference type="Proteomes" id="UP000886501"/>
    </source>
</evidence>
<dbReference type="EMBL" id="MU117964">
    <property type="protein sequence ID" value="KAF9653425.1"/>
    <property type="molecule type" value="Genomic_DNA"/>
</dbReference>